<evidence type="ECO:0000313" key="1">
    <source>
        <dbReference type="EMBL" id="TFK61024.1"/>
    </source>
</evidence>
<keyword evidence="2" id="KW-1185">Reference proteome</keyword>
<reference evidence="1 2" key="1">
    <citation type="journal article" date="2019" name="Nat. Ecol. Evol.">
        <title>Megaphylogeny resolves global patterns of mushroom evolution.</title>
        <authorList>
            <person name="Varga T."/>
            <person name="Krizsan K."/>
            <person name="Foldi C."/>
            <person name="Dima B."/>
            <person name="Sanchez-Garcia M."/>
            <person name="Sanchez-Ramirez S."/>
            <person name="Szollosi G.J."/>
            <person name="Szarkandi J.G."/>
            <person name="Papp V."/>
            <person name="Albert L."/>
            <person name="Andreopoulos W."/>
            <person name="Angelini C."/>
            <person name="Antonin V."/>
            <person name="Barry K.W."/>
            <person name="Bougher N.L."/>
            <person name="Buchanan P."/>
            <person name="Buyck B."/>
            <person name="Bense V."/>
            <person name="Catcheside P."/>
            <person name="Chovatia M."/>
            <person name="Cooper J."/>
            <person name="Damon W."/>
            <person name="Desjardin D."/>
            <person name="Finy P."/>
            <person name="Geml J."/>
            <person name="Haridas S."/>
            <person name="Hughes K."/>
            <person name="Justo A."/>
            <person name="Karasinski D."/>
            <person name="Kautmanova I."/>
            <person name="Kiss B."/>
            <person name="Kocsube S."/>
            <person name="Kotiranta H."/>
            <person name="LaButti K.M."/>
            <person name="Lechner B.E."/>
            <person name="Liimatainen K."/>
            <person name="Lipzen A."/>
            <person name="Lukacs Z."/>
            <person name="Mihaltcheva S."/>
            <person name="Morgado L.N."/>
            <person name="Niskanen T."/>
            <person name="Noordeloos M.E."/>
            <person name="Ohm R.A."/>
            <person name="Ortiz-Santana B."/>
            <person name="Ovrebo C."/>
            <person name="Racz N."/>
            <person name="Riley R."/>
            <person name="Savchenko A."/>
            <person name="Shiryaev A."/>
            <person name="Soop K."/>
            <person name="Spirin V."/>
            <person name="Szebenyi C."/>
            <person name="Tomsovsky M."/>
            <person name="Tulloss R.E."/>
            <person name="Uehling J."/>
            <person name="Grigoriev I.V."/>
            <person name="Vagvolgyi C."/>
            <person name="Papp T."/>
            <person name="Martin F.M."/>
            <person name="Miettinen O."/>
            <person name="Hibbett D.S."/>
            <person name="Nagy L.G."/>
        </authorList>
    </citation>
    <scope>NUCLEOTIDE SEQUENCE [LARGE SCALE GENOMIC DNA]</scope>
    <source>
        <strain evidence="1 2">NL-1719</strain>
    </source>
</reference>
<sequence length="328" mass="36849">MSFSPTTTPPWGSPQPPSTTLQVPRKLSPGPTAKGLCDAQNRWKHRATNQPRPISDADGRIFAVLAGQPNDASYKNASHKAFTSLSEAGDATHFRPKDKKHRRGHFPALNVGVTHGKGTAHPINLNTKPYDATVKRVLQDPNIQRLASFADASFALWAPNIYHYYQSRLNSLWIKMPELRKNFHRSIFTSAAFNFGPQVRTFKHRDYLNCPFGWCSVQALGTFDATKGSHLILWEARLVIEFPAGSLVLIPSATITHSNTPSLPHENRVSFTQYCAGGLFRYVDNGFRTDHELEIEDPTLFNELLKLKNSRWESGLKLYSTLSEIRHS</sequence>
<name>A0ACD3A6V2_9AGAR</name>
<dbReference type="Proteomes" id="UP000308600">
    <property type="component" value="Unassembled WGS sequence"/>
</dbReference>
<protein>
    <submittedName>
        <fullName evidence="1">Uncharacterized protein</fullName>
    </submittedName>
</protein>
<dbReference type="EMBL" id="ML208703">
    <property type="protein sequence ID" value="TFK61024.1"/>
    <property type="molecule type" value="Genomic_DNA"/>
</dbReference>
<organism evidence="1 2">
    <name type="scientific">Pluteus cervinus</name>
    <dbReference type="NCBI Taxonomy" id="181527"/>
    <lineage>
        <taxon>Eukaryota</taxon>
        <taxon>Fungi</taxon>
        <taxon>Dikarya</taxon>
        <taxon>Basidiomycota</taxon>
        <taxon>Agaricomycotina</taxon>
        <taxon>Agaricomycetes</taxon>
        <taxon>Agaricomycetidae</taxon>
        <taxon>Agaricales</taxon>
        <taxon>Pluteineae</taxon>
        <taxon>Pluteaceae</taxon>
        <taxon>Pluteus</taxon>
    </lineage>
</organism>
<proteinExistence type="predicted"/>
<evidence type="ECO:0000313" key="2">
    <source>
        <dbReference type="Proteomes" id="UP000308600"/>
    </source>
</evidence>
<accession>A0ACD3A6V2</accession>
<gene>
    <name evidence="1" type="ORF">BDN72DRAFT_872812</name>
</gene>